<keyword evidence="7" id="KW-1185">Reference proteome</keyword>
<comment type="subcellular location">
    <subcellularLocation>
        <location evidence="1">Membrane</location>
        <topology evidence="1">Multi-pass membrane protein</topology>
    </subcellularLocation>
</comment>
<dbReference type="Proteomes" id="UP000530571">
    <property type="component" value="Unassembled WGS sequence"/>
</dbReference>
<gene>
    <name evidence="6" type="ORF">GGR30_003516</name>
</gene>
<feature type="transmembrane region" description="Helical" evidence="5">
    <location>
        <begin position="117"/>
        <end position="134"/>
    </location>
</feature>
<keyword evidence="3 5" id="KW-1133">Transmembrane helix</keyword>
<name>A0A7W6KLR8_9HYPH</name>
<protein>
    <submittedName>
        <fullName evidence="6">Putative membrane protein YphA (DoxX/SURF4 family)</fullName>
    </submittedName>
</protein>
<organism evidence="6 7">
    <name type="scientific">Martelella radicis</name>
    <dbReference type="NCBI Taxonomy" id="1397476"/>
    <lineage>
        <taxon>Bacteria</taxon>
        <taxon>Pseudomonadati</taxon>
        <taxon>Pseudomonadota</taxon>
        <taxon>Alphaproteobacteria</taxon>
        <taxon>Hyphomicrobiales</taxon>
        <taxon>Aurantimonadaceae</taxon>
        <taxon>Martelella</taxon>
    </lineage>
</organism>
<evidence type="ECO:0000256" key="4">
    <source>
        <dbReference type="ARBA" id="ARBA00023136"/>
    </source>
</evidence>
<proteinExistence type="predicted"/>
<evidence type="ECO:0000313" key="7">
    <source>
        <dbReference type="Proteomes" id="UP000530571"/>
    </source>
</evidence>
<feature type="transmembrane region" description="Helical" evidence="5">
    <location>
        <begin position="20"/>
        <end position="39"/>
    </location>
</feature>
<evidence type="ECO:0000256" key="1">
    <source>
        <dbReference type="ARBA" id="ARBA00004141"/>
    </source>
</evidence>
<evidence type="ECO:0000313" key="6">
    <source>
        <dbReference type="EMBL" id="MBB4123568.1"/>
    </source>
</evidence>
<evidence type="ECO:0000256" key="3">
    <source>
        <dbReference type="ARBA" id="ARBA00022989"/>
    </source>
</evidence>
<keyword evidence="2 5" id="KW-0812">Transmembrane</keyword>
<dbReference type="AlphaFoldDB" id="A0A7W6KLR8"/>
<evidence type="ECO:0000256" key="2">
    <source>
        <dbReference type="ARBA" id="ARBA00022692"/>
    </source>
</evidence>
<feature type="transmembrane region" description="Helical" evidence="5">
    <location>
        <begin position="59"/>
        <end position="83"/>
    </location>
</feature>
<reference evidence="6 7" key="1">
    <citation type="submission" date="2020-08" db="EMBL/GenBank/DDBJ databases">
        <title>Genomic Encyclopedia of Type Strains, Phase IV (KMG-IV): sequencing the most valuable type-strain genomes for metagenomic binning, comparative biology and taxonomic classification.</title>
        <authorList>
            <person name="Goeker M."/>
        </authorList>
    </citation>
    <scope>NUCLEOTIDE SEQUENCE [LARGE SCALE GENOMIC DNA]</scope>
    <source>
        <strain evidence="6 7">DSM 28101</strain>
    </source>
</reference>
<accession>A0A7W6KLR8</accession>
<evidence type="ECO:0000256" key="5">
    <source>
        <dbReference type="SAM" id="Phobius"/>
    </source>
</evidence>
<dbReference type="InterPro" id="IPR032808">
    <property type="entry name" value="DoxX"/>
</dbReference>
<sequence>MSSIANSSASLRPNQFKWQIGLWAAQILLAVFYGFAGTLKTFMPPDALPAMGLNYATQIPFLLLRFIGICELAGTIGILLPALTRIKPSLTPLAALGFVAIQILAIAFHIYRGEIEVLPMNMIALAIAAFVVWGRTRKLPITPRA</sequence>
<keyword evidence="4 5" id="KW-0472">Membrane</keyword>
<dbReference type="EMBL" id="JACIDZ010000013">
    <property type="protein sequence ID" value="MBB4123568.1"/>
    <property type="molecule type" value="Genomic_DNA"/>
</dbReference>
<feature type="transmembrane region" description="Helical" evidence="5">
    <location>
        <begin position="90"/>
        <end position="111"/>
    </location>
</feature>
<comment type="caution">
    <text evidence="6">The sequence shown here is derived from an EMBL/GenBank/DDBJ whole genome shotgun (WGS) entry which is preliminary data.</text>
</comment>
<dbReference type="Pfam" id="PF13564">
    <property type="entry name" value="DoxX_2"/>
    <property type="match status" value="1"/>
</dbReference>
<dbReference type="RefSeq" id="WP_183488754.1">
    <property type="nucleotide sequence ID" value="NZ_JACIDZ010000013.1"/>
</dbReference>
<dbReference type="GO" id="GO:0016020">
    <property type="term" value="C:membrane"/>
    <property type="evidence" value="ECO:0007669"/>
    <property type="project" value="UniProtKB-SubCell"/>
</dbReference>